<gene>
    <name evidence="14" type="primary">folK</name>
    <name evidence="14" type="ORF">IFO69_00685</name>
</gene>
<dbReference type="Gene3D" id="3.30.70.560">
    <property type="entry name" value="7,8-Dihydro-6-hydroxymethylpterin-pyrophosphokinase HPPK"/>
    <property type="match status" value="1"/>
</dbReference>
<evidence type="ECO:0000256" key="1">
    <source>
        <dbReference type="ARBA" id="ARBA00005051"/>
    </source>
</evidence>
<dbReference type="NCBIfam" id="TIGR01498">
    <property type="entry name" value="folK"/>
    <property type="match status" value="1"/>
</dbReference>
<dbReference type="EC" id="2.7.6.3" evidence="3"/>
<evidence type="ECO:0000313" key="15">
    <source>
        <dbReference type="Proteomes" id="UP000647133"/>
    </source>
</evidence>
<dbReference type="SUPFAM" id="SSF55083">
    <property type="entry name" value="6-hydroxymethyl-7,8-dihydropterin pyrophosphokinase, HPPK"/>
    <property type="match status" value="1"/>
</dbReference>
<dbReference type="PANTHER" id="PTHR43071:SF1">
    <property type="entry name" value="2-AMINO-4-HYDROXY-6-HYDROXYMETHYLDIHYDROPTERIDINE PYROPHOSPHOKINASE"/>
    <property type="match status" value="1"/>
</dbReference>
<evidence type="ECO:0000256" key="3">
    <source>
        <dbReference type="ARBA" id="ARBA00013253"/>
    </source>
</evidence>
<dbReference type="EMBL" id="JACYTQ010000001">
    <property type="protein sequence ID" value="MBD8487251.1"/>
    <property type="molecule type" value="Genomic_DNA"/>
</dbReference>
<protein>
    <recommendedName>
        <fullName evidence="4">2-amino-4-hydroxy-6-hydroxymethyldihydropteridine pyrophosphokinase</fullName>
        <ecNumber evidence="3">2.7.6.3</ecNumber>
    </recommendedName>
    <alternativeName>
        <fullName evidence="11">6-hydroxymethyl-7,8-dihydropterin pyrophosphokinase</fullName>
    </alternativeName>
    <alternativeName>
        <fullName evidence="12">7,8-dihydro-6-hydroxymethylpterin-pyrophosphokinase</fullName>
    </alternativeName>
</protein>
<evidence type="ECO:0000256" key="11">
    <source>
        <dbReference type="ARBA" id="ARBA00029766"/>
    </source>
</evidence>
<keyword evidence="6" id="KW-0547">Nucleotide-binding</keyword>
<name>A0ABR9AG91_9BACT</name>
<comment type="function">
    <text evidence="10">Catalyzes the transfer of pyrophosphate from adenosine triphosphate (ATP) to 6-hydroxymethyl-7,8-dihydropterin, an enzymatic step in folate biosynthesis pathway.</text>
</comment>
<dbReference type="Proteomes" id="UP000647133">
    <property type="component" value="Unassembled WGS sequence"/>
</dbReference>
<comment type="similarity">
    <text evidence="2">Belongs to the HPPK family.</text>
</comment>
<evidence type="ECO:0000256" key="10">
    <source>
        <dbReference type="ARBA" id="ARBA00029409"/>
    </source>
</evidence>
<evidence type="ECO:0000256" key="9">
    <source>
        <dbReference type="ARBA" id="ARBA00022909"/>
    </source>
</evidence>
<evidence type="ECO:0000259" key="13">
    <source>
        <dbReference type="Pfam" id="PF01288"/>
    </source>
</evidence>
<evidence type="ECO:0000313" key="14">
    <source>
        <dbReference type="EMBL" id="MBD8487251.1"/>
    </source>
</evidence>
<comment type="pathway">
    <text evidence="1">Cofactor biosynthesis; tetrahydrofolate biosynthesis; 2-amino-4-hydroxy-6-hydroxymethyl-7,8-dihydropteridine diphosphate from 7,8-dihydroneopterin triphosphate: step 4/4.</text>
</comment>
<evidence type="ECO:0000256" key="4">
    <source>
        <dbReference type="ARBA" id="ARBA00016218"/>
    </source>
</evidence>
<sequence length="160" mass="18205">MEQVVLLIGGNIGNRLELIAQAEALLGEEFKVTGKSSIYETEAWGGSSEGNYLNRALVLEVNREAEELLDITQGIEDRLGRTRVKKWGDRTMDIDIIYFGEKIVDTDRLKVPHPFLAERRFVLEPLAEVLPDFIHPIFGKNNIELLRLCKDESKVEKLKP</sequence>
<evidence type="ECO:0000256" key="12">
    <source>
        <dbReference type="ARBA" id="ARBA00033413"/>
    </source>
</evidence>
<dbReference type="GO" id="GO:0003848">
    <property type="term" value="F:2-amino-4-hydroxy-6-hydroxymethyldihydropteridine diphosphokinase activity"/>
    <property type="evidence" value="ECO:0007669"/>
    <property type="project" value="UniProtKB-EC"/>
</dbReference>
<dbReference type="RefSeq" id="WP_192007033.1">
    <property type="nucleotide sequence ID" value="NZ_JACYTQ010000001.1"/>
</dbReference>
<comment type="caution">
    <text evidence="14">The sequence shown here is derived from an EMBL/GenBank/DDBJ whole genome shotgun (WGS) entry which is preliminary data.</text>
</comment>
<dbReference type="Pfam" id="PF01288">
    <property type="entry name" value="HPPK"/>
    <property type="match status" value="1"/>
</dbReference>
<reference evidence="14 15" key="1">
    <citation type="submission" date="2020-09" db="EMBL/GenBank/DDBJ databases">
        <title>Echinicola sp. CAU 1574 isolated from sand of Sido Beach.</title>
        <authorList>
            <person name="Kim W."/>
        </authorList>
    </citation>
    <scope>NUCLEOTIDE SEQUENCE [LARGE SCALE GENOMIC DNA]</scope>
    <source>
        <strain evidence="14 15">CAU 1574</strain>
    </source>
</reference>
<accession>A0ABR9AG91</accession>
<keyword evidence="15" id="KW-1185">Reference proteome</keyword>
<dbReference type="CDD" id="cd00483">
    <property type="entry name" value="HPPK"/>
    <property type="match status" value="1"/>
</dbReference>
<dbReference type="InterPro" id="IPR035907">
    <property type="entry name" value="Hppk_sf"/>
</dbReference>
<keyword evidence="8" id="KW-0067">ATP-binding</keyword>
<feature type="domain" description="7,8-dihydro-6-hydroxymethylpterin-pyrophosphokinase" evidence="13">
    <location>
        <begin position="6"/>
        <end position="131"/>
    </location>
</feature>
<organism evidence="14 15">
    <name type="scientific">Echinicola arenosa</name>
    <dbReference type="NCBI Taxonomy" id="2774144"/>
    <lineage>
        <taxon>Bacteria</taxon>
        <taxon>Pseudomonadati</taxon>
        <taxon>Bacteroidota</taxon>
        <taxon>Cytophagia</taxon>
        <taxon>Cytophagales</taxon>
        <taxon>Cyclobacteriaceae</taxon>
        <taxon>Echinicola</taxon>
    </lineage>
</organism>
<dbReference type="PANTHER" id="PTHR43071">
    <property type="entry name" value="2-AMINO-4-HYDROXY-6-HYDROXYMETHYLDIHYDROPTERIDINE PYROPHOSPHOKINASE"/>
    <property type="match status" value="1"/>
</dbReference>
<dbReference type="InterPro" id="IPR000550">
    <property type="entry name" value="Hppk"/>
</dbReference>
<evidence type="ECO:0000256" key="7">
    <source>
        <dbReference type="ARBA" id="ARBA00022777"/>
    </source>
</evidence>
<evidence type="ECO:0000256" key="5">
    <source>
        <dbReference type="ARBA" id="ARBA00022679"/>
    </source>
</evidence>
<proteinExistence type="inferred from homology"/>
<keyword evidence="9" id="KW-0289">Folate biosynthesis</keyword>
<evidence type="ECO:0000256" key="6">
    <source>
        <dbReference type="ARBA" id="ARBA00022741"/>
    </source>
</evidence>
<evidence type="ECO:0000256" key="2">
    <source>
        <dbReference type="ARBA" id="ARBA00005810"/>
    </source>
</evidence>
<evidence type="ECO:0000256" key="8">
    <source>
        <dbReference type="ARBA" id="ARBA00022840"/>
    </source>
</evidence>
<keyword evidence="7" id="KW-0418">Kinase</keyword>
<keyword evidence="5 14" id="KW-0808">Transferase</keyword>